<name>A0A3S5A020_9PLAT</name>
<gene>
    <name evidence="2" type="ORF">PXEA_LOCUS4800</name>
</gene>
<dbReference type="EMBL" id="CAAALY010011598">
    <property type="protein sequence ID" value="VEL11360.1"/>
    <property type="molecule type" value="Genomic_DNA"/>
</dbReference>
<accession>A0A3S5A020</accession>
<comment type="caution">
    <text evidence="2">The sequence shown here is derived from an EMBL/GenBank/DDBJ whole genome shotgun (WGS) entry which is preliminary data.</text>
</comment>
<dbReference type="Proteomes" id="UP000784294">
    <property type="component" value="Unassembled WGS sequence"/>
</dbReference>
<evidence type="ECO:0000313" key="3">
    <source>
        <dbReference type="Proteomes" id="UP000784294"/>
    </source>
</evidence>
<proteinExistence type="predicted"/>
<feature type="compositionally biased region" description="Polar residues" evidence="1">
    <location>
        <begin position="64"/>
        <end position="79"/>
    </location>
</feature>
<evidence type="ECO:0000256" key="1">
    <source>
        <dbReference type="SAM" id="MobiDB-lite"/>
    </source>
</evidence>
<organism evidence="2 3">
    <name type="scientific">Protopolystoma xenopodis</name>
    <dbReference type="NCBI Taxonomy" id="117903"/>
    <lineage>
        <taxon>Eukaryota</taxon>
        <taxon>Metazoa</taxon>
        <taxon>Spiralia</taxon>
        <taxon>Lophotrochozoa</taxon>
        <taxon>Platyhelminthes</taxon>
        <taxon>Monogenea</taxon>
        <taxon>Polyopisthocotylea</taxon>
        <taxon>Polystomatidea</taxon>
        <taxon>Polystomatidae</taxon>
        <taxon>Protopolystoma</taxon>
    </lineage>
</organism>
<feature type="region of interest" description="Disordered" evidence="1">
    <location>
        <begin position="41"/>
        <end position="79"/>
    </location>
</feature>
<sequence>MADDFGLGAFYIFPLTIGPSCDNEVNPLLERLVRFHRNRRRLPRKQRQHECSSKANRQLAKRNPPSSSGGIDLQTSSTNASTRNGIRALNRISLTQSRSACRDGYCFFELTRRIAPIEDELFNKLEMAEASFEADVLVDDLL</sequence>
<keyword evidence="3" id="KW-1185">Reference proteome</keyword>
<reference evidence="2" key="1">
    <citation type="submission" date="2018-11" db="EMBL/GenBank/DDBJ databases">
        <authorList>
            <consortium name="Pathogen Informatics"/>
        </authorList>
    </citation>
    <scope>NUCLEOTIDE SEQUENCE</scope>
</reference>
<evidence type="ECO:0000313" key="2">
    <source>
        <dbReference type="EMBL" id="VEL11360.1"/>
    </source>
</evidence>
<protein>
    <submittedName>
        <fullName evidence="2">Uncharacterized protein</fullName>
    </submittedName>
</protein>
<dbReference type="AlphaFoldDB" id="A0A3S5A020"/>